<gene>
    <name evidence="5" type="ORF">LPB137_00930</name>
</gene>
<dbReference type="STRING" id="1850254.LPB137_00930"/>
<evidence type="ECO:0000256" key="1">
    <source>
        <dbReference type="ARBA" id="ARBA00023015"/>
    </source>
</evidence>
<dbReference type="PANTHER" id="PTHR43436:SF1">
    <property type="entry name" value="TRANSCRIPTIONAL REGULATORY PROTEIN"/>
    <property type="match status" value="1"/>
</dbReference>
<keyword evidence="2" id="KW-0238">DNA-binding</keyword>
<reference evidence="5 6" key="1">
    <citation type="submission" date="2017-01" db="EMBL/GenBank/DDBJ databases">
        <title>Genome sequencing of Arcobacter sp. LPB0137.</title>
        <authorList>
            <person name="Lee G.-W."/>
            <person name="Yi H."/>
        </authorList>
    </citation>
    <scope>NUCLEOTIDE SEQUENCE [LARGE SCALE GENOMIC DNA]</scope>
    <source>
        <strain evidence="5 6">LPB0137</strain>
    </source>
</reference>
<protein>
    <recommendedName>
        <fullName evidence="4">HTH araC/xylS-type domain-containing protein</fullName>
    </recommendedName>
</protein>
<sequence>MDNRILKEANKLIKEDSLTRTNIKGVHLYKTTTFLPRTPLTYDFCLVFVLQGKKIGYLPNRRFEYDCNNYLVVPAALPFECETIASKEEPYICILIDIKKELMHDVISSLSKEDSKKCKLVQRAVFSDKVTMDLEDSIYRLLKALQSKEESAIIGDAILKEIYYRIAIGENSHFLHKMFLENKMEAKMTRTLKTIHNQYNEHLDISTLAKEEEMSVSSFHTHFKKVTTLSPLQYIKKIRLNKAKDLLTRQNFQVNETAYATGYESSSQFSKDFKSYYGYPPKEAKASFVII</sequence>
<evidence type="ECO:0000259" key="4">
    <source>
        <dbReference type="PROSITE" id="PS01124"/>
    </source>
</evidence>
<dbReference type="GO" id="GO:0043565">
    <property type="term" value="F:sequence-specific DNA binding"/>
    <property type="evidence" value="ECO:0007669"/>
    <property type="project" value="InterPro"/>
</dbReference>
<dbReference type="InterPro" id="IPR018062">
    <property type="entry name" value="HTH_AraC-typ_CS"/>
</dbReference>
<dbReference type="InterPro" id="IPR009594">
    <property type="entry name" value="Tscrpt_reg_HTH_AraC_N"/>
</dbReference>
<accession>A0A1P8KIW7</accession>
<dbReference type="RefSeq" id="WP_076083159.1">
    <property type="nucleotide sequence ID" value="NZ_CP019070.1"/>
</dbReference>
<proteinExistence type="predicted"/>
<dbReference type="KEGG" id="alp:LPB137_00930"/>
<dbReference type="SMART" id="SM00342">
    <property type="entry name" value="HTH_ARAC"/>
    <property type="match status" value="1"/>
</dbReference>
<keyword evidence="1" id="KW-0805">Transcription regulation</keyword>
<dbReference type="Pfam" id="PF12833">
    <property type="entry name" value="HTH_18"/>
    <property type="match status" value="1"/>
</dbReference>
<dbReference type="Proteomes" id="UP000186074">
    <property type="component" value="Chromosome"/>
</dbReference>
<keyword evidence="6" id="KW-1185">Reference proteome</keyword>
<dbReference type="Pfam" id="PF06719">
    <property type="entry name" value="AraC_N"/>
    <property type="match status" value="1"/>
</dbReference>
<keyword evidence="3" id="KW-0804">Transcription</keyword>
<evidence type="ECO:0000256" key="2">
    <source>
        <dbReference type="ARBA" id="ARBA00023125"/>
    </source>
</evidence>
<evidence type="ECO:0000313" key="5">
    <source>
        <dbReference type="EMBL" id="APW64501.1"/>
    </source>
</evidence>
<evidence type="ECO:0000256" key="3">
    <source>
        <dbReference type="ARBA" id="ARBA00023163"/>
    </source>
</evidence>
<organism evidence="5 6">
    <name type="scientific">Poseidonibacter parvus</name>
    <dbReference type="NCBI Taxonomy" id="1850254"/>
    <lineage>
        <taxon>Bacteria</taxon>
        <taxon>Pseudomonadati</taxon>
        <taxon>Campylobacterota</taxon>
        <taxon>Epsilonproteobacteria</taxon>
        <taxon>Campylobacterales</taxon>
        <taxon>Arcobacteraceae</taxon>
        <taxon>Poseidonibacter</taxon>
    </lineage>
</organism>
<dbReference type="EMBL" id="CP019070">
    <property type="protein sequence ID" value="APW64501.1"/>
    <property type="molecule type" value="Genomic_DNA"/>
</dbReference>
<dbReference type="Gene3D" id="1.10.10.60">
    <property type="entry name" value="Homeodomain-like"/>
    <property type="match status" value="2"/>
</dbReference>
<dbReference type="SUPFAM" id="SSF46689">
    <property type="entry name" value="Homeodomain-like"/>
    <property type="match status" value="2"/>
</dbReference>
<evidence type="ECO:0000313" key="6">
    <source>
        <dbReference type="Proteomes" id="UP000186074"/>
    </source>
</evidence>
<dbReference type="InterPro" id="IPR009057">
    <property type="entry name" value="Homeodomain-like_sf"/>
</dbReference>
<dbReference type="InterPro" id="IPR018060">
    <property type="entry name" value="HTH_AraC"/>
</dbReference>
<name>A0A1P8KIW7_9BACT</name>
<feature type="domain" description="HTH araC/xylS-type" evidence="4">
    <location>
        <begin position="189"/>
        <end position="287"/>
    </location>
</feature>
<dbReference type="GO" id="GO:0003700">
    <property type="term" value="F:DNA-binding transcription factor activity"/>
    <property type="evidence" value="ECO:0007669"/>
    <property type="project" value="InterPro"/>
</dbReference>
<dbReference type="PANTHER" id="PTHR43436">
    <property type="entry name" value="ARAC-FAMILY TRANSCRIPTIONAL REGULATOR"/>
    <property type="match status" value="1"/>
</dbReference>
<dbReference type="PROSITE" id="PS01124">
    <property type="entry name" value="HTH_ARAC_FAMILY_2"/>
    <property type="match status" value="1"/>
</dbReference>
<dbReference type="PROSITE" id="PS00041">
    <property type="entry name" value="HTH_ARAC_FAMILY_1"/>
    <property type="match status" value="1"/>
</dbReference>
<dbReference type="OrthoDB" id="9802263at2"/>
<dbReference type="AlphaFoldDB" id="A0A1P8KIW7"/>